<keyword evidence="1" id="KW-0344">Guanine-nucleotide releasing factor</keyword>
<dbReference type="InterPro" id="IPR001895">
    <property type="entry name" value="RASGEF_cat_dom"/>
</dbReference>
<dbReference type="PANTHER" id="PTHR14247:SF8">
    <property type="entry name" value="RAS-GEF DOMAIN-CONTAINING PROTEIN"/>
    <property type="match status" value="1"/>
</dbReference>
<dbReference type="AlphaFoldDB" id="H2XR37"/>
<dbReference type="FunFam" id="3.30.505.10:FF:000013">
    <property type="entry name" value="SH2 domain-containing protein 3C isoform X1"/>
    <property type="match status" value="1"/>
</dbReference>
<reference evidence="6" key="4">
    <citation type="submission" date="2025-09" db="UniProtKB">
        <authorList>
            <consortium name="Ensembl"/>
        </authorList>
    </citation>
    <scope>IDENTIFICATION</scope>
</reference>
<feature type="domain" description="Ras-GEF" evidence="5">
    <location>
        <begin position="399"/>
        <end position="626"/>
    </location>
</feature>
<dbReference type="InterPro" id="IPR051853">
    <property type="entry name" value="SH2-Ras-GEF_adapter"/>
</dbReference>
<dbReference type="Pfam" id="PF00617">
    <property type="entry name" value="RasGEF"/>
    <property type="match status" value="1"/>
</dbReference>
<evidence type="ECO:0000313" key="7">
    <source>
        <dbReference type="Proteomes" id="UP000008144"/>
    </source>
</evidence>
<dbReference type="PANTHER" id="PTHR14247">
    <property type="entry name" value="BREAST CANCER ANTI-ESTROGEN RESISTANCE PROTEIN 3 HOMOLOG-LIKE PROTEIN"/>
    <property type="match status" value="1"/>
</dbReference>
<dbReference type="SUPFAM" id="SSF55550">
    <property type="entry name" value="SH2 domain"/>
    <property type="match status" value="1"/>
</dbReference>
<organism evidence="6 7">
    <name type="scientific">Ciona intestinalis</name>
    <name type="common">Transparent sea squirt</name>
    <name type="synonym">Ascidia intestinalis</name>
    <dbReference type="NCBI Taxonomy" id="7719"/>
    <lineage>
        <taxon>Eukaryota</taxon>
        <taxon>Metazoa</taxon>
        <taxon>Chordata</taxon>
        <taxon>Tunicata</taxon>
        <taxon>Ascidiacea</taxon>
        <taxon>Phlebobranchia</taxon>
        <taxon>Cionidae</taxon>
        <taxon>Ciona</taxon>
    </lineage>
</organism>
<dbReference type="InterPro" id="IPR000980">
    <property type="entry name" value="SH2"/>
</dbReference>
<dbReference type="OMA" id="VLVWWQY"/>
<protein>
    <submittedName>
        <fullName evidence="6">Breast cancer anti-estrogen resistance protein 3-like</fullName>
    </submittedName>
</protein>
<feature type="region of interest" description="Disordered" evidence="3">
    <location>
        <begin position="254"/>
        <end position="278"/>
    </location>
</feature>
<dbReference type="Gene3D" id="3.30.505.10">
    <property type="entry name" value="SH2 domain"/>
    <property type="match status" value="1"/>
</dbReference>
<evidence type="ECO:0000256" key="2">
    <source>
        <dbReference type="PROSITE-ProRule" id="PRU00191"/>
    </source>
</evidence>
<keyword evidence="7" id="KW-1185">Reference proteome</keyword>
<dbReference type="InParanoid" id="H2XR37"/>
<feature type="domain" description="SH2" evidence="4">
    <location>
        <begin position="41"/>
        <end position="140"/>
    </location>
</feature>
<dbReference type="InterPro" id="IPR036860">
    <property type="entry name" value="SH2_dom_sf"/>
</dbReference>
<dbReference type="SMART" id="SM00147">
    <property type="entry name" value="RasGEF"/>
    <property type="match status" value="1"/>
</dbReference>
<dbReference type="FunFam" id="1.10.840.10:FF:000034">
    <property type="entry name" value="Uncharacterized protein"/>
    <property type="match status" value="1"/>
</dbReference>
<keyword evidence="2" id="KW-0727">SH2 domain</keyword>
<evidence type="ECO:0000313" key="6">
    <source>
        <dbReference type="Ensembl" id="ENSCINP00000032121.1"/>
    </source>
</evidence>
<gene>
    <name evidence="6" type="primary">LOC100182146</name>
</gene>
<dbReference type="Gene3D" id="1.10.840.10">
    <property type="entry name" value="Ras guanine-nucleotide exchange factors catalytic domain"/>
    <property type="match status" value="1"/>
</dbReference>
<dbReference type="FunCoup" id="H2XR37">
    <property type="interactions" value="3"/>
</dbReference>
<dbReference type="PROSITE" id="PS50001">
    <property type="entry name" value="SH2"/>
    <property type="match status" value="1"/>
</dbReference>
<reference evidence="7" key="1">
    <citation type="journal article" date="2002" name="Science">
        <title>The draft genome of Ciona intestinalis: insights into chordate and vertebrate origins.</title>
        <authorList>
            <person name="Dehal P."/>
            <person name="Satou Y."/>
            <person name="Campbell R.K."/>
            <person name="Chapman J."/>
            <person name="Degnan B."/>
            <person name="De Tomaso A."/>
            <person name="Davidson B."/>
            <person name="Di Gregorio A."/>
            <person name="Gelpke M."/>
            <person name="Goodstein D.M."/>
            <person name="Harafuji N."/>
            <person name="Hastings K.E."/>
            <person name="Ho I."/>
            <person name="Hotta K."/>
            <person name="Huang W."/>
            <person name="Kawashima T."/>
            <person name="Lemaire P."/>
            <person name="Martinez D."/>
            <person name="Meinertzhagen I.A."/>
            <person name="Necula S."/>
            <person name="Nonaka M."/>
            <person name="Putnam N."/>
            <person name="Rash S."/>
            <person name="Saiga H."/>
            <person name="Satake M."/>
            <person name="Terry A."/>
            <person name="Yamada L."/>
            <person name="Wang H.G."/>
            <person name="Awazu S."/>
            <person name="Azumi K."/>
            <person name="Boore J."/>
            <person name="Branno M."/>
            <person name="Chin-Bow S."/>
            <person name="DeSantis R."/>
            <person name="Doyle S."/>
            <person name="Francino P."/>
            <person name="Keys D.N."/>
            <person name="Haga S."/>
            <person name="Hayashi H."/>
            <person name="Hino K."/>
            <person name="Imai K.S."/>
            <person name="Inaba K."/>
            <person name="Kano S."/>
            <person name="Kobayashi K."/>
            <person name="Kobayashi M."/>
            <person name="Lee B.I."/>
            <person name="Makabe K.W."/>
            <person name="Manohar C."/>
            <person name="Matassi G."/>
            <person name="Medina M."/>
            <person name="Mochizuki Y."/>
            <person name="Mount S."/>
            <person name="Morishita T."/>
            <person name="Miura S."/>
            <person name="Nakayama A."/>
            <person name="Nishizaka S."/>
            <person name="Nomoto H."/>
            <person name="Ohta F."/>
            <person name="Oishi K."/>
            <person name="Rigoutsos I."/>
            <person name="Sano M."/>
            <person name="Sasaki A."/>
            <person name="Sasakura Y."/>
            <person name="Shoguchi E."/>
            <person name="Shin-i T."/>
            <person name="Spagnuolo A."/>
            <person name="Stainier D."/>
            <person name="Suzuki M.M."/>
            <person name="Tassy O."/>
            <person name="Takatori N."/>
            <person name="Tokuoka M."/>
            <person name="Yagi K."/>
            <person name="Yoshizaki F."/>
            <person name="Wada S."/>
            <person name="Zhang C."/>
            <person name="Hyatt P.D."/>
            <person name="Larimer F."/>
            <person name="Detter C."/>
            <person name="Doggett N."/>
            <person name="Glavina T."/>
            <person name="Hawkins T."/>
            <person name="Richardson P."/>
            <person name="Lucas S."/>
            <person name="Kohara Y."/>
            <person name="Levine M."/>
            <person name="Satoh N."/>
            <person name="Rokhsar D.S."/>
        </authorList>
    </citation>
    <scope>NUCLEOTIDE SEQUENCE [LARGE SCALE GENOMIC DNA]</scope>
</reference>
<evidence type="ECO:0000256" key="1">
    <source>
        <dbReference type="PROSITE-ProRule" id="PRU00168"/>
    </source>
</evidence>
<name>H2XR37_CIOIN</name>
<dbReference type="InterPro" id="IPR023578">
    <property type="entry name" value="Ras_GEF_dom_sf"/>
</dbReference>
<dbReference type="Ensembl" id="ENSCINT00000036590.1">
    <property type="protein sequence ID" value="ENSCINP00000032121.1"/>
    <property type="gene ID" value="ENSCING00000006956.3"/>
</dbReference>
<proteinExistence type="predicted"/>
<dbReference type="Pfam" id="PF00017">
    <property type="entry name" value="SH2"/>
    <property type="match status" value="1"/>
</dbReference>
<reference evidence="6" key="3">
    <citation type="submission" date="2025-08" db="UniProtKB">
        <authorList>
            <consortium name="Ensembl"/>
        </authorList>
    </citation>
    <scope>IDENTIFICATION</scope>
</reference>
<dbReference type="SUPFAM" id="SSF48366">
    <property type="entry name" value="Ras GEF"/>
    <property type="match status" value="1"/>
</dbReference>
<dbReference type="GO" id="GO:0005085">
    <property type="term" value="F:guanyl-nucleotide exchange factor activity"/>
    <property type="evidence" value="ECO:0007669"/>
    <property type="project" value="UniProtKB-KW"/>
</dbReference>
<evidence type="ECO:0000259" key="5">
    <source>
        <dbReference type="PROSITE" id="PS50009"/>
    </source>
</evidence>
<dbReference type="InterPro" id="IPR036964">
    <property type="entry name" value="RASGEF_cat_dom_sf"/>
</dbReference>
<evidence type="ECO:0000256" key="3">
    <source>
        <dbReference type="SAM" id="MobiDB-lite"/>
    </source>
</evidence>
<reference evidence="6" key="2">
    <citation type="journal article" date="2008" name="Genome Biol.">
        <title>Improved genome assembly and evidence-based global gene model set for the chordate Ciona intestinalis: new insight into intron and operon populations.</title>
        <authorList>
            <person name="Satou Y."/>
            <person name="Mineta K."/>
            <person name="Ogasawara M."/>
            <person name="Sasakura Y."/>
            <person name="Shoguchi E."/>
            <person name="Ueno K."/>
            <person name="Yamada L."/>
            <person name="Matsumoto J."/>
            <person name="Wasserscheid J."/>
            <person name="Dewar K."/>
            <person name="Wiley G.B."/>
            <person name="Macmil S.L."/>
            <person name="Roe B.A."/>
            <person name="Zeller R.W."/>
            <person name="Hastings K.E."/>
            <person name="Lemaire P."/>
            <person name="Lindquist E."/>
            <person name="Endo T."/>
            <person name="Hotta K."/>
            <person name="Inaba K."/>
        </authorList>
    </citation>
    <scope>NUCLEOTIDE SEQUENCE [LARGE SCALE GENOMIC DNA]</scope>
    <source>
        <strain evidence="6">wild type</strain>
    </source>
</reference>
<dbReference type="EMBL" id="EAAA01002946">
    <property type="status" value="NOT_ANNOTATED_CDS"/>
    <property type="molecule type" value="Genomic_DNA"/>
</dbReference>
<dbReference type="GO" id="GO:0007264">
    <property type="term" value="P:small GTPase-mediated signal transduction"/>
    <property type="evidence" value="ECO:0007669"/>
    <property type="project" value="InterPro"/>
</dbReference>
<feature type="compositionally biased region" description="Polar residues" evidence="3">
    <location>
        <begin position="263"/>
        <end position="278"/>
    </location>
</feature>
<dbReference type="SMART" id="SM00252">
    <property type="entry name" value="SH2"/>
    <property type="match status" value="1"/>
</dbReference>
<accession>H2XR37</accession>
<dbReference type="GeneTree" id="ENSGT00940000154130"/>
<sequence>MPGGPTGNLVPTFPQSVETQKNLYRDVKSSNNTKEISNCLWYHFKLRREEAQAMVVNDGDFLLRQSLSSVDDYVLTLRWNATVLHFKINKFVQRHDAVNSSTFFVFERAYFDSIYSLIMYHMENQIPISVLTGALIQHPITRQTPAVGFNERQTVLRMDAHGTKENNSSKLYIYYFFGWMHGAVNASTRYIYHLLDLKYLVLIIKQYCIKFVLNHLLDIQIPKLTTEKEDKVPPLNVVTKFDIPPKPSRVPSFRKPVIRHGSGTRSATGKSLTKSVTSKKGEDKSEILQESELKSFISLDNYYVHVLISRSSALNVSKQQPDNSKEPVSMLIQQCKVVCLLLGVCQVHHLSHLWQLSLMCLSNQSICVLSYVSNILQTNNKPLDSQAMAAVKKILLQTDPFKIAKHITYHDYKICEIHDNGLEKMIFPVGSKLRKLVLERYQCLAFWVAITILSGSQNVSEMVDMLNIFIQVANELVHSLGNVFGFSALMHGLLCPQMLKIIKVWALLQQRYTNNSVTLFKKLNPLLKLLDEGKGQISLESTCIPHIVPMLRFLENPLIFIQQEHDWWKNIPDDSFDGMLAQLNVTRTNITSRDLFQKTTQSKIFVHGYDTGQSISEILSTEFHMRLLFGQKGVESAQWERYAKFDRLITLIAQRI</sequence>
<evidence type="ECO:0000259" key="4">
    <source>
        <dbReference type="PROSITE" id="PS50001"/>
    </source>
</evidence>
<dbReference type="STRING" id="7719.ENSCINP00000032121"/>
<dbReference type="Proteomes" id="UP000008144">
    <property type="component" value="Chromosome 9"/>
</dbReference>
<dbReference type="PROSITE" id="PS50009">
    <property type="entry name" value="RASGEF_CAT"/>
    <property type="match status" value="1"/>
</dbReference>
<dbReference type="PRINTS" id="PR00401">
    <property type="entry name" value="SH2DOMAIN"/>
</dbReference>